<keyword evidence="5 6" id="KW-0472">Membrane</keyword>
<dbReference type="Pfam" id="PF00892">
    <property type="entry name" value="EamA"/>
    <property type="match status" value="2"/>
</dbReference>
<sequence length="296" mass="31766">MRATLVGMGSLTAATFLWGSSFPVIKVLVVELDELTYTWFRGLLATVVLLPYIVYRAGRGSIERDTIVGGLRTGVAYTFGLWLQGWGTRYTTASNSAFITALHMVFVHIHVATARRSYSSSLALAVVLSILGVYLLTVPSTGFNIGDLLVLLGALGWASQVILVDKYSRGDPLQFVFGQFAVSLLFVIPDYIDEGVILPSKKQLGLLAYLATVTGIGAFSLQVLGQRFVGPAASAVTFQMEPVFASLLSVTLLNEILVSKQVVGAALVLAATALSGREDVKTVEATVLRRLGMKSR</sequence>
<dbReference type="SUPFAM" id="SSF103481">
    <property type="entry name" value="Multidrug resistance efflux transporter EmrE"/>
    <property type="match status" value="1"/>
</dbReference>
<evidence type="ECO:0000256" key="3">
    <source>
        <dbReference type="ARBA" id="ARBA00022692"/>
    </source>
</evidence>
<comment type="subcellular location">
    <subcellularLocation>
        <location evidence="1">Cell membrane</location>
        <topology evidence="1">Multi-pass membrane protein</topology>
    </subcellularLocation>
</comment>
<proteinExistence type="predicted"/>
<evidence type="ECO:0000256" key="6">
    <source>
        <dbReference type="SAM" id="Phobius"/>
    </source>
</evidence>
<reference evidence="8" key="1">
    <citation type="journal article" date="2020" name="mSystems">
        <title>Genome- and Community-Level Interaction Insights into Carbon Utilization and Element Cycling Functions of Hydrothermarchaeota in Hydrothermal Sediment.</title>
        <authorList>
            <person name="Zhou Z."/>
            <person name="Liu Y."/>
            <person name="Xu W."/>
            <person name="Pan J."/>
            <person name="Luo Z.H."/>
            <person name="Li M."/>
        </authorList>
    </citation>
    <scope>NUCLEOTIDE SEQUENCE [LARGE SCALE GENOMIC DNA]</scope>
    <source>
        <strain evidence="8">SpSt-1116</strain>
    </source>
</reference>
<dbReference type="PANTHER" id="PTHR42920">
    <property type="entry name" value="OS03G0707200 PROTEIN-RELATED"/>
    <property type="match status" value="1"/>
</dbReference>
<gene>
    <name evidence="8" type="ORF">ENM78_04805</name>
</gene>
<evidence type="ECO:0000313" key="8">
    <source>
        <dbReference type="EMBL" id="HHQ80749.1"/>
    </source>
</evidence>
<evidence type="ECO:0000256" key="5">
    <source>
        <dbReference type="ARBA" id="ARBA00023136"/>
    </source>
</evidence>
<name>A0A7J3ZL04_9CREN</name>
<dbReference type="PANTHER" id="PTHR42920:SF5">
    <property type="entry name" value="EAMA DOMAIN-CONTAINING PROTEIN"/>
    <property type="match status" value="1"/>
</dbReference>
<protein>
    <submittedName>
        <fullName evidence="8">DMT family transporter</fullName>
    </submittedName>
</protein>
<dbReference type="InterPro" id="IPR051258">
    <property type="entry name" value="Diverse_Substrate_Transporter"/>
</dbReference>
<dbReference type="AlphaFoldDB" id="A0A7J3ZL04"/>
<feature type="transmembrane region" description="Helical" evidence="6">
    <location>
        <begin position="175"/>
        <end position="192"/>
    </location>
</feature>
<keyword evidence="3 6" id="KW-0812">Transmembrane</keyword>
<organism evidence="8">
    <name type="scientific">Fervidicoccus fontis</name>
    <dbReference type="NCBI Taxonomy" id="683846"/>
    <lineage>
        <taxon>Archaea</taxon>
        <taxon>Thermoproteota</taxon>
        <taxon>Thermoprotei</taxon>
        <taxon>Fervidicoccales</taxon>
        <taxon>Fervidicoccaceae</taxon>
        <taxon>Fervidicoccus</taxon>
    </lineage>
</organism>
<dbReference type="InterPro" id="IPR000620">
    <property type="entry name" value="EamA_dom"/>
</dbReference>
<feature type="transmembrane region" description="Helical" evidence="6">
    <location>
        <begin position="93"/>
        <end position="111"/>
    </location>
</feature>
<dbReference type="GO" id="GO:0005886">
    <property type="term" value="C:plasma membrane"/>
    <property type="evidence" value="ECO:0007669"/>
    <property type="project" value="UniProtKB-SubCell"/>
</dbReference>
<evidence type="ECO:0000259" key="7">
    <source>
        <dbReference type="Pfam" id="PF00892"/>
    </source>
</evidence>
<dbReference type="EMBL" id="DRZC01000069">
    <property type="protein sequence ID" value="HHQ80749.1"/>
    <property type="molecule type" value="Genomic_DNA"/>
</dbReference>
<feature type="transmembrane region" description="Helical" evidence="6">
    <location>
        <begin position="67"/>
        <end position="87"/>
    </location>
</feature>
<feature type="transmembrane region" description="Helical" evidence="6">
    <location>
        <begin position="204"/>
        <end position="224"/>
    </location>
</feature>
<dbReference type="InterPro" id="IPR037185">
    <property type="entry name" value="EmrE-like"/>
</dbReference>
<evidence type="ECO:0000256" key="2">
    <source>
        <dbReference type="ARBA" id="ARBA00022475"/>
    </source>
</evidence>
<keyword evidence="4 6" id="KW-1133">Transmembrane helix</keyword>
<accession>A0A7J3ZL04</accession>
<feature type="transmembrane region" description="Helical" evidence="6">
    <location>
        <begin position="118"/>
        <end position="137"/>
    </location>
</feature>
<evidence type="ECO:0000256" key="1">
    <source>
        <dbReference type="ARBA" id="ARBA00004651"/>
    </source>
</evidence>
<comment type="caution">
    <text evidence="8">The sequence shown here is derived from an EMBL/GenBank/DDBJ whole genome shotgun (WGS) entry which is preliminary data.</text>
</comment>
<evidence type="ECO:0000256" key="4">
    <source>
        <dbReference type="ARBA" id="ARBA00022989"/>
    </source>
</evidence>
<feature type="domain" description="EamA" evidence="7">
    <location>
        <begin position="10"/>
        <end position="137"/>
    </location>
</feature>
<keyword evidence="2" id="KW-1003">Cell membrane</keyword>
<feature type="transmembrane region" description="Helical" evidence="6">
    <location>
        <begin position="35"/>
        <end position="55"/>
    </location>
</feature>
<feature type="domain" description="EamA" evidence="7">
    <location>
        <begin position="145"/>
        <end position="275"/>
    </location>
</feature>